<evidence type="ECO:0000313" key="8">
    <source>
        <dbReference type="Proteomes" id="UP000005090"/>
    </source>
</evidence>
<keyword evidence="3 6" id="KW-0812">Transmembrane</keyword>
<accession>H8GKQ1</accession>
<dbReference type="eggNOG" id="COG2383">
    <property type="taxonomic scope" value="Bacteria"/>
</dbReference>
<feature type="transmembrane region" description="Helical" evidence="6">
    <location>
        <begin position="82"/>
        <end position="101"/>
    </location>
</feature>
<reference evidence="7 8" key="1">
    <citation type="journal article" date="2013" name="Genome Announc.">
        <title>Genome Sequence of the Obligate Gammaproteobacterial Methanotroph Methylomicrobium album Strain BG8.</title>
        <authorList>
            <person name="Kits K.D."/>
            <person name="Kalyuzhnaya M.G."/>
            <person name="Klotz M.G."/>
            <person name="Jetten M.S."/>
            <person name="Op den Camp H.J."/>
            <person name="Vuilleumier S."/>
            <person name="Bringel F."/>
            <person name="Dispirito A.A."/>
            <person name="Murrell J.C."/>
            <person name="Bruce D."/>
            <person name="Cheng J.F."/>
            <person name="Copeland A."/>
            <person name="Goodwin L."/>
            <person name="Hauser L."/>
            <person name="Lajus A."/>
            <person name="Land M.L."/>
            <person name="Lapidus A."/>
            <person name="Lucas S."/>
            <person name="Medigue C."/>
            <person name="Pitluck S."/>
            <person name="Woyke T."/>
            <person name="Zeytun A."/>
            <person name="Stein L.Y."/>
        </authorList>
    </citation>
    <scope>NUCLEOTIDE SEQUENCE [LARGE SCALE GENOMIC DNA]</scope>
    <source>
        <strain evidence="7 8">BG8</strain>
    </source>
</reference>
<evidence type="ECO:0000256" key="2">
    <source>
        <dbReference type="ARBA" id="ARBA00009160"/>
    </source>
</evidence>
<dbReference type="Pfam" id="PF04930">
    <property type="entry name" value="FUN14"/>
    <property type="match status" value="1"/>
</dbReference>
<sequence>MPEIDTLKCICRSEFYILSAINSGSVKPAHLLFTGMTQKSIDIPSASDNDIFSAPFLLGNVGAPFVIGMAVGYFAKKMLKTALFVGGGLIVLMFAGEYYGLVTINGAQLEHVADAATQAAKNSGSFLVDRLSTITTRGVSAVAGFSLGFKLG</sequence>
<evidence type="ECO:0000256" key="3">
    <source>
        <dbReference type="ARBA" id="ARBA00022692"/>
    </source>
</evidence>
<keyword evidence="5 6" id="KW-0472">Membrane</keyword>
<evidence type="ECO:0000256" key="1">
    <source>
        <dbReference type="ARBA" id="ARBA00004370"/>
    </source>
</evidence>
<gene>
    <name evidence="7" type="ORF">Metal_0192</name>
</gene>
<evidence type="ECO:0000256" key="4">
    <source>
        <dbReference type="ARBA" id="ARBA00022989"/>
    </source>
</evidence>
<dbReference type="AlphaFoldDB" id="H8GKQ1"/>
<dbReference type="Proteomes" id="UP000005090">
    <property type="component" value="Chromosome"/>
</dbReference>
<dbReference type="InterPro" id="IPR007014">
    <property type="entry name" value="FUN14"/>
</dbReference>
<feature type="transmembrane region" description="Helical" evidence="6">
    <location>
        <begin position="54"/>
        <end position="75"/>
    </location>
</feature>
<keyword evidence="8" id="KW-1185">Reference proteome</keyword>
<proteinExistence type="inferred from homology"/>
<dbReference type="HOGENOM" id="CLU_144748_0_0_6"/>
<protein>
    <recommendedName>
        <fullName evidence="9">FUN14 family protein</fullName>
    </recommendedName>
</protein>
<organism evidence="7 8">
    <name type="scientific">Methylomicrobium album BG8</name>
    <dbReference type="NCBI Taxonomy" id="686340"/>
    <lineage>
        <taxon>Bacteria</taxon>
        <taxon>Pseudomonadati</taxon>
        <taxon>Pseudomonadota</taxon>
        <taxon>Gammaproteobacteria</taxon>
        <taxon>Methylococcales</taxon>
        <taxon>Methylococcaceae</taxon>
        <taxon>Methylomicrobium</taxon>
    </lineage>
</organism>
<evidence type="ECO:0008006" key="9">
    <source>
        <dbReference type="Google" id="ProtNLM"/>
    </source>
</evidence>
<name>H8GKQ1_METAL</name>
<evidence type="ECO:0000313" key="7">
    <source>
        <dbReference type="EMBL" id="EIC28059.1"/>
    </source>
</evidence>
<keyword evidence="4 6" id="KW-1133">Transmembrane helix</keyword>
<evidence type="ECO:0000256" key="5">
    <source>
        <dbReference type="ARBA" id="ARBA00023136"/>
    </source>
</evidence>
<comment type="similarity">
    <text evidence="2">Belongs to the FUN14 family.</text>
</comment>
<evidence type="ECO:0000256" key="6">
    <source>
        <dbReference type="SAM" id="Phobius"/>
    </source>
</evidence>
<dbReference type="GO" id="GO:0016020">
    <property type="term" value="C:membrane"/>
    <property type="evidence" value="ECO:0007669"/>
    <property type="project" value="UniProtKB-SubCell"/>
</dbReference>
<dbReference type="EMBL" id="CM001475">
    <property type="protein sequence ID" value="EIC28059.1"/>
    <property type="molecule type" value="Genomic_DNA"/>
</dbReference>
<comment type="subcellular location">
    <subcellularLocation>
        <location evidence="1">Membrane</location>
    </subcellularLocation>
</comment>